<dbReference type="InterPro" id="IPR003736">
    <property type="entry name" value="PAAI_dom"/>
</dbReference>
<dbReference type="Proteomes" id="UP000664169">
    <property type="component" value="Unassembled WGS sequence"/>
</dbReference>
<dbReference type="FunFam" id="3.10.129.10:FF:000033">
    <property type="entry name" value="acyl-coenzyme A thioesterase 13"/>
    <property type="match status" value="1"/>
</dbReference>
<comment type="similarity">
    <text evidence="1">Belongs to the thioesterase PaaI family.</text>
</comment>
<evidence type="ECO:0000256" key="1">
    <source>
        <dbReference type="ARBA" id="ARBA00008324"/>
    </source>
</evidence>
<proteinExistence type="inferred from homology"/>
<dbReference type="InterPro" id="IPR029069">
    <property type="entry name" value="HotDog_dom_sf"/>
</dbReference>
<comment type="caution">
    <text evidence="4">The sequence shown here is derived from an EMBL/GenBank/DDBJ whole genome shotgun (WGS) entry which is preliminary data.</text>
</comment>
<evidence type="ECO:0000256" key="2">
    <source>
        <dbReference type="ARBA" id="ARBA00022801"/>
    </source>
</evidence>
<reference evidence="4" key="1">
    <citation type="submission" date="2021-03" db="EMBL/GenBank/DDBJ databases">
        <authorList>
            <person name="Tagirdzhanova G."/>
        </authorList>
    </citation>
    <scope>NUCLEOTIDE SEQUENCE</scope>
</reference>
<gene>
    <name evidence="4" type="ORF">GOMPHAMPRED_008310</name>
</gene>
<dbReference type="PANTHER" id="PTHR21660:SF11">
    <property type="entry name" value="FAMILY PROTEIN, PUTATIVE (AFU_ORTHOLOGUE AFUA_4G04355)-RELATED"/>
    <property type="match status" value="1"/>
</dbReference>
<evidence type="ECO:0000259" key="3">
    <source>
        <dbReference type="Pfam" id="PF03061"/>
    </source>
</evidence>
<sequence>MAAFDRTAHVNNFWNNKIKPSSPIYAFLLSEITITDVEENSVVAELKLGPNHINSKGTLHGAVSATLVDWASSMAIAATGRDRTGVSTDLHTTYISTAKTGDVLVIRGTASKVGSNLAYTTVDISKSSGEVVAHGVHTKFVRQ</sequence>
<dbReference type="NCBIfam" id="TIGR00369">
    <property type="entry name" value="unchar_dom_1"/>
    <property type="match status" value="1"/>
</dbReference>
<dbReference type="CDD" id="cd03443">
    <property type="entry name" value="PaaI_thioesterase"/>
    <property type="match status" value="1"/>
</dbReference>
<dbReference type="OrthoDB" id="46529at2759"/>
<feature type="domain" description="Thioesterase" evidence="3">
    <location>
        <begin position="57"/>
        <end position="132"/>
    </location>
</feature>
<dbReference type="SUPFAM" id="SSF54637">
    <property type="entry name" value="Thioesterase/thiol ester dehydrase-isomerase"/>
    <property type="match status" value="1"/>
</dbReference>
<dbReference type="GO" id="GO:0047617">
    <property type="term" value="F:fatty acyl-CoA hydrolase activity"/>
    <property type="evidence" value="ECO:0007669"/>
    <property type="project" value="InterPro"/>
</dbReference>
<dbReference type="PANTHER" id="PTHR21660">
    <property type="entry name" value="THIOESTERASE SUPERFAMILY MEMBER-RELATED"/>
    <property type="match status" value="1"/>
</dbReference>
<evidence type="ECO:0000313" key="4">
    <source>
        <dbReference type="EMBL" id="CAF9914855.1"/>
    </source>
</evidence>
<dbReference type="InterPro" id="IPR039298">
    <property type="entry name" value="ACOT13"/>
</dbReference>
<name>A0A8H3IGG3_9LECA</name>
<dbReference type="Pfam" id="PF03061">
    <property type="entry name" value="4HBT"/>
    <property type="match status" value="1"/>
</dbReference>
<evidence type="ECO:0000313" key="5">
    <source>
        <dbReference type="Proteomes" id="UP000664169"/>
    </source>
</evidence>
<dbReference type="InterPro" id="IPR006683">
    <property type="entry name" value="Thioestr_dom"/>
</dbReference>
<dbReference type="EMBL" id="CAJPDQ010000009">
    <property type="protein sequence ID" value="CAF9914855.1"/>
    <property type="molecule type" value="Genomic_DNA"/>
</dbReference>
<dbReference type="AlphaFoldDB" id="A0A8H3IGG3"/>
<organism evidence="4 5">
    <name type="scientific">Gomphillus americanus</name>
    <dbReference type="NCBI Taxonomy" id="1940652"/>
    <lineage>
        <taxon>Eukaryota</taxon>
        <taxon>Fungi</taxon>
        <taxon>Dikarya</taxon>
        <taxon>Ascomycota</taxon>
        <taxon>Pezizomycotina</taxon>
        <taxon>Lecanoromycetes</taxon>
        <taxon>OSLEUM clade</taxon>
        <taxon>Ostropomycetidae</taxon>
        <taxon>Ostropales</taxon>
        <taxon>Graphidaceae</taxon>
        <taxon>Gomphilloideae</taxon>
        <taxon>Gomphillus</taxon>
    </lineage>
</organism>
<keyword evidence="2" id="KW-0378">Hydrolase</keyword>
<accession>A0A8H3IGG3</accession>
<dbReference type="Gene3D" id="3.10.129.10">
    <property type="entry name" value="Hotdog Thioesterase"/>
    <property type="match status" value="1"/>
</dbReference>
<keyword evidence="5" id="KW-1185">Reference proteome</keyword>
<protein>
    <recommendedName>
        <fullName evidence="3">Thioesterase domain-containing protein</fullName>
    </recommendedName>
</protein>